<evidence type="ECO:0000313" key="3">
    <source>
        <dbReference type="Proteomes" id="UP001257739"/>
    </source>
</evidence>
<feature type="transmembrane region" description="Helical" evidence="1">
    <location>
        <begin position="68"/>
        <end position="90"/>
    </location>
</feature>
<comment type="caution">
    <text evidence="2">The sequence shown here is derived from an EMBL/GenBank/DDBJ whole genome shotgun (WGS) entry which is preliminary data.</text>
</comment>
<accession>A0ABU1UJX5</accession>
<protein>
    <submittedName>
        <fullName evidence="2">Membrane protein YeaQ/YmgE (Transglycosylase-associated protein family)</fullName>
    </submittedName>
</protein>
<keyword evidence="1" id="KW-0472">Membrane</keyword>
<dbReference type="Proteomes" id="UP001257739">
    <property type="component" value="Unassembled WGS sequence"/>
</dbReference>
<evidence type="ECO:0000256" key="1">
    <source>
        <dbReference type="SAM" id="Phobius"/>
    </source>
</evidence>
<keyword evidence="1" id="KW-0812">Transmembrane</keyword>
<dbReference type="RefSeq" id="WP_309965861.1">
    <property type="nucleotide sequence ID" value="NZ_JAVDWH010000001.1"/>
</dbReference>
<reference evidence="2 3" key="1">
    <citation type="submission" date="2023-07" db="EMBL/GenBank/DDBJ databases">
        <title>Sorghum-associated microbial communities from plants grown in Nebraska, USA.</title>
        <authorList>
            <person name="Schachtman D."/>
        </authorList>
    </citation>
    <scope>NUCLEOTIDE SEQUENCE [LARGE SCALE GENOMIC DNA]</scope>
    <source>
        <strain evidence="2 3">BE248</strain>
    </source>
</reference>
<evidence type="ECO:0000313" key="2">
    <source>
        <dbReference type="EMBL" id="MDR7085478.1"/>
    </source>
</evidence>
<name>A0ABU1UJX5_9ACTN</name>
<proteinExistence type="predicted"/>
<sequence>MATDFGLGGIIASVLAGAAGGQAAEKQPKTPSPGGLGSILGGGVGGGLGGLLTSVLGSGTAGTDVTAVASQAVGGGVLGTIVTIVLGLLLKKKA</sequence>
<keyword evidence="1" id="KW-1133">Transmembrane helix</keyword>
<dbReference type="EMBL" id="JAVDWH010000001">
    <property type="protein sequence ID" value="MDR7085478.1"/>
    <property type="molecule type" value="Genomic_DNA"/>
</dbReference>
<keyword evidence="3" id="KW-1185">Reference proteome</keyword>
<organism evidence="2 3">
    <name type="scientific">Aeromicrobium panaciterrae</name>
    <dbReference type="NCBI Taxonomy" id="363861"/>
    <lineage>
        <taxon>Bacteria</taxon>
        <taxon>Bacillati</taxon>
        <taxon>Actinomycetota</taxon>
        <taxon>Actinomycetes</taxon>
        <taxon>Propionibacteriales</taxon>
        <taxon>Nocardioidaceae</taxon>
        <taxon>Aeromicrobium</taxon>
    </lineage>
</organism>
<gene>
    <name evidence="2" type="ORF">J2X11_000317</name>
</gene>